<dbReference type="RefSeq" id="WP_039083742.1">
    <property type="nucleotide sequence ID" value="NZ_JPXS01000018.1"/>
</dbReference>
<evidence type="ECO:0000256" key="10">
    <source>
        <dbReference type="ARBA" id="ARBA00035120"/>
    </source>
</evidence>
<comment type="function">
    <text evidence="12">Fluoride-specific ion channel. Important for reducing fluoride concentration in the cell, thus reducing its toxicity.</text>
</comment>
<gene>
    <name evidence="12" type="primary">fluC</name>
    <name evidence="12" type="synonym">crcB</name>
    <name evidence="13" type="ORF">JP32_04305</name>
</gene>
<dbReference type="GO" id="GO:0005886">
    <property type="term" value="C:plasma membrane"/>
    <property type="evidence" value="ECO:0007669"/>
    <property type="project" value="UniProtKB-SubCell"/>
</dbReference>
<proteinExistence type="inferred from homology"/>
<keyword evidence="2 12" id="KW-1003">Cell membrane</keyword>
<keyword evidence="12" id="KW-0813">Transport</keyword>
<feature type="transmembrane region" description="Helical" evidence="12">
    <location>
        <begin position="97"/>
        <end position="120"/>
    </location>
</feature>
<dbReference type="HAMAP" id="MF_00454">
    <property type="entry name" value="FluC"/>
    <property type="match status" value="1"/>
</dbReference>
<keyword evidence="9 12" id="KW-0407">Ion channel</keyword>
<evidence type="ECO:0000256" key="12">
    <source>
        <dbReference type="HAMAP-Rule" id="MF_00454"/>
    </source>
</evidence>
<keyword evidence="6 12" id="KW-0915">Sodium</keyword>
<reference evidence="13 14" key="1">
    <citation type="submission" date="2014-08" db="EMBL/GenBank/DDBJ databases">
        <title>Chaperone-usher fimbriae in a diverse selection of Gallibacterium genomes.</title>
        <authorList>
            <person name="Kudirkiene E."/>
            <person name="Bager R.J."/>
            <person name="Johnson T.J."/>
            <person name="Bojesen A.M."/>
        </authorList>
    </citation>
    <scope>NUCLEOTIDE SEQUENCE [LARGE SCALE GENOMIC DNA]</scope>
    <source>
        <strain evidence="13 14">20558/3kl.</strain>
    </source>
</reference>
<evidence type="ECO:0000256" key="5">
    <source>
        <dbReference type="ARBA" id="ARBA00022989"/>
    </source>
</evidence>
<keyword evidence="12" id="KW-0479">Metal-binding</keyword>
<feature type="transmembrane region" description="Helical" evidence="12">
    <location>
        <begin position="66"/>
        <end position="91"/>
    </location>
</feature>
<evidence type="ECO:0000256" key="7">
    <source>
        <dbReference type="ARBA" id="ARBA00023065"/>
    </source>
</evidence>
<evidence type="ECO:0000313" key="13">
    <source>
        <dbReference type="EMBL" id="KGQ32770.1"/>
    </source>
</evidence>
<evidence type="ECO:0000256" key="6">
    <source>
        <dbReference type="ARBA" id="ARBA00023053"/>
    </source>
</evidence>
<dbReference type="GO" id="GO:0062054">
    <property type="term" value="F:fluoride channel activity"/>
    <property type="evidence" value="ECO:0007669"/>
    <property type="project" value="UniProtKB-UniRule"/>
</dbReference>
<organism evidence="13 14">
    <name type="scientific">Gallibacterium anatis</name>
    <dbReference type="NCBI Taxonomy" id="750"/>
    <lineage>
        <taxon>Bacteria</taxon>
        <taxon>Pseudomonadati</taxon>
        <taxon>Pseudomonadota</taxon>
        <taxon>Gammaproteobacteria</taxon>
        <taxon>Pasteurellales</taxon>
        <taxon>Pasteurellaceae</taxon>
        <taxon>Gallibacterium</taxon>
    </lineage>
</organism>
<comment type="caution">
    <text evidence="13">The sequence shown here is derived from an EMBL/GenBank/DDBJ whole genome shotgun (WGS) entry which is preliminary data.</text>
</comment>
<dbReference type="GO" id="GO:0046872">
    <property type="term" value="F:metal ion binding"/>
    <property type="evidence" value="ECO:0007669"/>
    <property type="project" value="UniProtKB-KW"/>
</dbReference>
<evidence type="ECO:0000313" key="14">
    <source>
        <dbReference type="Proteomes" id="UP000030526"/>
    </source>
</evidence>
<dbReference type="InterPro" id="IPR003691">
    <property type="entry name" value="FluC"/>
</dbReference>
<evidence type="ECO:0000256" key="1">
    <source>
        <dbReference type="ARBA" id="ARBA00004651"/>
    </source>
</evidence>
<comment type="activity regulation">
    <text evidence="12">Na(+) is not transported, but it plays an essential structural role and its presence is essential for fluoride channel function.</text>
</comment>
<dbReference type="Pfam" id="PF02537">
    <property type="entry name" value="CRCB"/>
    <property type="match status" value="1"/>
</dbReference>
<feature type="binding site" evidence="12">
    <location>
        <position position="77"/>
    </location>
    <ligand>
        <name>Na(+)</name>
        <dbReference type="ChEBI" id="CHEBI:29101"/>
        <note>structural</note>
    </ligand>
</feature>
<feature type="transmembrane region" description="Helical" evidence="12">
    <location>
        <begin position="28"/>
        <end position="54"/>
    </location>
</feature>
<keyword evidence="5 12" id="KW-1133">Transmembrane helix</keyword>
<keyword evidence="7 12" id="KW-0406">Ion transport</keyword>
<sequence length="126" mass="13696">MLPLFYIAIGAALGACSRWGLSNLLNPIFHQFAFGTLVANYLGCFLMGIASGALLNFPTISNEWRLFFITGFLGSLTTFSSFSGEVIAIFLGQQHLTAIGVICLHLLGCLAFTLLGIFLWRLLFVA</sequence>
<evidence type="ECO:0000256" key="2">
    <source>
        <dbReference type="ARBA" id="ARBA00022475"/>
    </source>
</evidence>
<dbReference type="AlphaFoldDB" id="A0A0A2XQ28"/>
<keyword evidence="3" id="KW-0997">Cell inner membrane</keyword>
<evidence type="ECO:0000256" key="4">
    <source>
        <dbReference type="ARBA" id="ARBA00022692"/>
    </source>
</evidence>
<evidence type="ECO:0000256" key="9">
    <source>
        <dbReference type="ARBA" id="ARBA00023303"/>
    </source>
</evidence>
<dbReference type="Proteomes" id="UP000030526">
    <property type="component" value="Unassembled WGS sequence"/>
</dbReference>
<comment type="similarity">
    <text evidence="10 12">Belongs to the fluoride channel Fluc/FEX (TC 1.A.43) family.</text>
</comment>
<comment type="subcellular location">
    <subcellularLocation>
        <location evidence="1 12">Cell membrane</location>
        <topology evidence="1 12">Multi-pass membrane protein</topology>
    </subcellularLocation>
</comment>
<dbReference type="PANTHER" id="PTHR28259:SF1">
    <property type="entry name" value="FLUORIDE EXPORT PROTEIN 1-RELATED"/>
    <property type="match status" value="1"/>
</dbReference>
<dbReference type="PANTHER" id="PTHR28259">
    <property type="entry name" value="FLUORIDE EXPORT PROTEIN 1-RELATED"/>
    <property type="match status" value="1"/>
</dbReference>
<evidence type="ECO:0000256" key="8">
    <source>
        <dbReference type="ARBA" id="ARBA00023136"/>
    </source>
</evidence>
<keyword evidence="8 12" id="KW-0472">Membrane</keyword>
<comment type="catalytic activity">
    <reaction evidence="11">
        <text>fluoride(in) = fluoride(out)</text>
        <dbReference type="Rhea" id="RHEA:76159"/>
        <dbReference type="ChEBI" id="CHEBI:17051"/>
    </reaction>
    <physiologicalReaction direction="left-to-right" evidence="11">
        <dbReference type="Rhea" id="RHEA:76160"/>
    </physiologicalReaction>
</comment>
<dbReference type="EMBL" id="JPXS01000018">
    <property type="protein sequence ID" value="KGQ32770.1"/>
    <property type="molecule type" value="Genomic_DNA"/>
</dbReference>
<evidence type="ECO:0000256" key="11">
    <source>
        <dbReference type="ARBA" id="ARBA00035585"/>
    </source>
</evidence>
<keyword evidence="4 12" id="KW-0812">Transmembrane</keyword>
<accession>A0A0A2XQ28</accession>
<evidence type="ECO:0000256" key="3">
    <source>
        <dbReference type="ARBA" id="ARBA00022519"/>
    </source>
</evidence>
<protein>
    <recommendedName>
        <fullName evidence="12">Fluoride-specific ion channel FluC</fullName>
    </recommendedName>
</protein>
<name>A0A0A2XQ28_9PAST</name>
<dbReference type="GO" id="GO:0140114">
    <property type="term" value="P:cellular detoxification of fluoride"/>
    <property type="evidence" value="ECO:0007669"/>
    <property type="project" value="UniProtKB-UniRule"/>
</dbReference>
<feature type="binding site" evidence="12">
    <location>
        <position position="74"/>
    </location>
    <ligand>
        <name>Na(+)</name>
        <dbReference type="ChEBI" id="CHEBI:29101"/>
        <note>structural</note>
    </ligand>
</feature>